<reference evidence="10" key="1">
    <citation type="submission" date="2020-09" db="EMBL/GenBank/DDBJ databases">
        <title>Pelagicoccus enzymogenes sp. nov. with an EPS production, isolated from marine sediment.</title>
        <authorList>
            <person name="Feng X."/>
        </authorList>
    </citation>
    <scope>NUCLEOTIDE SEQUENCE</scope>
    <source>
        <strain evidence="10">NFK12</strain>
    </source>
</reference>
<feature type="active site" evidence="4">
    <location>
        <position position="422"/>
    </location>
</feature>
<keyword evidence="3" id="KW-0456">Lyase</keyword>
<feature type="chain" id="PRO_5037427637" description="Chondroitin AC lyase" evidence="6">
    <location>
        <begin position="23"/>
        <end position="903"/>
    </location>
</feature>
<dbReference type="PANTHER" id="PTHR38481:SF1">
    <property type="entry name" value="HYALURONATE LYASE"/>
    <property type="match status" value="1"/>
</dbReference>
<evidence type="ECO:0000313" key="10">
    <source>
        <dbReference type="EMBL" id="MBD5778553.1"/>
    </source>
</evidence>
<dbReference type="SUPFAM" id="SSF48230">
    <property type="entry name" value="Chondroitin AC/alginate lyase"/>
    <property type="match status" value="1"/>
</dbReference>
<evidence type="ECO:0000256" key="2">
    <source>
        <dbReference type="ARBA" id="ARBA00022729"/>
    </source>
</evidence>
<dbReference type="InterPro" id="IPR004103">
    <property type="entry name" value="Lyase_8_C"/>
</dbReference>
<comment type="similarity">
    <text evidence="1">Belongs to the polysaccharide lyase 8 family.</text>
</comment>
<dbReference type="RefSeq" id="WP_191615689.1">
    <property type="nucleotide sequence ID" value="NZ_JACYFG010000006.1"/>
</dbReference>
<evidence type="ECO:0000256" key="1">
    <source>
        <dbReference type="ARBA" id="ARBA00006699"/>
    </source>
</evidence>
<dbReference type="Pfam" id="PF08124">
    <property type="entry name" value="Lyase_8_N"/>
    <property type="match status" value="1"/>
</dbReference>
<evidence type="ECO:0000256" key="4">
    <source>
        <dbReference type="PIRSR" id="PIRSR638970-1"/>
    </source>
</evidence>
<dbReference type="Proteomes" id="UP000622317">
    <property type="component" value="Unassembled WGS sequence"/>
</dbReference>
<gene>
    <name evidence="10" type="ORF">IEN85_03555</name>
</gene>
<dbReference type="SUPFAM" id="SSF74650">
    <property type="entry name" value="Galactose mutarotase-like"/>
    <property type="match status" value="1"/>
</dbReference>
<comment type="caution">
    <text evidence="10">The sequence shown here is derived from an EMBL/GenBank/DDBJ whole genome shotgun (WGS) entry which is preliminary data.</text>
</comment>
<sequence>MRLLPCLALVALAFVADCLAEARPLYVAHHLEGDPQEAMGELAWVKVSGEPVDYWFKFGWFERELRIGIKLSPEAMEAGKYFHFCLDIENDSDFSYQEDDYNFSLSLPSEEVTVSSSLVRAGGETLVPSEVISGRGRKAGEEWLLDIAVDLDDLSDLPIELGGDLGMKLELKQEPGPNPMPIHWGDLLLGNAVGKVSPQELKRMQDHQALQQLRFEEHQADPLDSGELSEAARRDLARVRQRIVAAQREEVDPADLAGYLRSQQADGSWKDIRYYDSGLPDMAGGWEHMNRLLAIAVGIRFAGLGEDAREALYRGLDYWFDHDFIFTNWWRNEIGVPLQMGRIALLDDQLSHARVKRIVEIMKRAKRPMTGQNLVWINKVTVMRGVLEGKPALVDRAFERIEDEVRISAGEGLQADYSFHQHGALLYSHGYGAEFLIDATQCFYWSQGGQFEMAGKTRDLLENMLLEGNRWMARGQFADYAALGRNVARPESSGRYLARVAATLLEAGAERREELQALVASASGGGQDVLAGNRYFHRSEFMVHRRPEFYASVNVYSRRMSGTEYLNGEGLKSYYLPDGATLFLRSGNEYEGILPVWDWRGIPGTTTPLGEGPIPRVGSGTSGSKGTTDFAGGVSDGWYGCVGYDYEKDDVRAKKAYFAFDWGLVCLGAQIESARGRPLRTTVNQTLLKQDVTLSGEGGQPDRMERGELRLSGGDSWASHHGLLYYFPGVQSVLLRAETQHGSWRELSRRESDAPLSEDVFTIAVEHAPAGKGAYAYAVVDEGLIESAPDFARHAKFTVLANSAQQQAVLDEAAGIAGLVFYEEGRVELGNGFALESDRRGALLVLEGAAGEFTLTVASPTRESGEINLSIERISDGERRSAKVNLPHGPHDAGSSVSATLAF</sequence>
<evidence type="ECO:0000259" key="7">
    <source>
        <dbReference type="Pfam" id="PF02278"/>
    </source>
</evidence>
<dbReference type="Pfam" id="PF02884">
    <property type="entry name" value="Lyase_8_C"/>
    <property type="match status" value="1"/>
</dbReference>
<feature type="active site" evidence="4">
    <location>
        <position position="485"/>
    </location>
</feature>
<dbReference type="InterPro" id="IPR012970">
    <property type="entry name" value="Lyase_8_alpha_N"/>
</dbReference>
<feature type="signal peptide" evidence="6">
    <location>
        <begin position="1"/>
        <end position="22"/>
    </location>
</feature>
<dbReference type="GO" id="GO:0005975">
    <property type="term" value="P:carbohydrate metabolic process"/>
    <property type="evidence" value="ECO:0007669"/>
    <property type="project" value="InterPro"/>
</dbReference>
<feature type="domain" description="Polysaccharide lyase family 8 central" evidence="7">
    <location>
        <begin position="533"/>
        <end position="780"/>
    </location>
</feature>
<evidence type="ECO:0000259" key="8">
    <source>
        <dbReference type="Pfam" id="PF02884"/>
    </source>
</evidence>
<keyword evidence="11" id="KW-1185">Reference proteome</keyword>
<feature type="active site" evidence="4">
    <location>
        <position position="431"/>
    </location>
</feature>
<name>A0A927F549_9BACT</name>
<dbReference type="InterPro" id="IPR014718">
    <property type="entry name" value="GH-type_carb-bd"/>
</dbReference>
<dbReference type="Gene3D" id="2.70.98.10">
    <property type="match status" value="1"/>
</dbReference>
<dbReference type="PANTHER" id="PTHR38481">
    <property type="entry name" value="HYALURONATE LYASE"/>
    <property type="match status" value="1"/>
</dbReference>
<dbReference type="InterPro" id="IPR003159">
    <property type="entry name" value="Lyase_8_central_dom"/>
</dbReference>
<feature type="domain" description="Polysaccharide lyase 8 N-terminal alpha-helical" evidence="9">
    <location>
        <begin position="262"/>
        <end position="506"/>
    </location>
</feature>
<evidence type="ECO:0000256" key="6">
    <source>
        <dbReference type="SAM" id="SignalP"/>
    </source>
</evidence>
<evidence type="ECO:0000256" key="5">
    <source>
        <dbReference type="SAM" id="MobiDB-lite"/>
    </source>
</evidence>
<dbReference type="InterPro" id="IPR011071">
    <property type="entry name" value="Lyase_8-like_C"/>
</dbReference>
<dbReference type="GO" id="GO:0030246">
    <property type="term" value="F:carbohydrate binding"/>
    <property type="evidence" value="ECO:0007669"/>
    <property type="project" value="InterPro"/>
</dbReference>
<dbReference type="SUPFAM" id="SSF49863">
    <property type="entry name" value="Hyaluronate lyase-like, C-terminal domain"/>
    <property type="match status" value="1"/>
</dbReference>
<dbReference type="GO" id="GO:0016837">
    <property type="term" value="F:carbon-oxygen lyase activity, acting on polysaccharides"/>
    <property type="evidence" value="ECO:0007669"/>
    <property type="project" value="UniProtKB-ARBA"/>
</dbReference>
<proteinExistence type="inferred from homology"/>
<keyword evidence="2 6" id="KW-0732">Signal</keyword>
<dbReference type="InterPro" id="IPR011013">
    <property type="entry name" value="Gal_mutarotase_sf_dom"/>
</dbReference>
<feature type="region of interest" description="Disordered" evidence="5">
    <location>
        <begin position="884"/>
        <end position="903"/>
    </location>
</feature>
<dbReference type="Pfam" id="PF02278">
    <property type="entry name" value="Lyase_8"/>
    <property type="match status" value="1"/>
</dbReference>
<protein>
    <recommendedName>
        <fullName evidence="12">Chondroitin AC lyase</fullName>
    </recommendedName>
</protein>
<organism evidence="10 11">
    <name type="scientific">Pelagicoccus enzymogenes</name>
    <dbReference type="NCBI Taxonomy" id="2773457"/>
    <lineage>
        <taxon>Bacteria</taxon>
        <taxon>Pseudomonadati</taxon>
        <taxon>Verrucomicrobiota</taxon>
        <taxon>Opitutia</taxon>
        <taxon>Puniceicoccales</taxon>
        <taxon>Pelagicoccaceae</taxon>
        <taxon>Pelagicoccus</taxon>
    </lineage>
</organism>
<dbReference type="InterPro" id="IPR038970">
    <property type="entry name" value="Lyase_8"/>
</dbReference>
<evidence type="ECO:0000259" key="9">
    <source>
        <dbReference type="Pfam" id="PF08124"/>
    </source>
</evidence>
<dbReference type="GO" id="GO:0005576">
    <property type="term" value="C:extracellular region"/>
    <property type="evidence" value="ECO:0007669"/>
    <property type="project" value="InterPro"/>
</dbReference>
<evidence type="ECO:0008006" key="12">
    <source>
        <dbReference type="Google" id="ProtNLM"/>
    </source>
</evidence>
<dbReference type="AlphaFoldDB" id="A0A927F549"/>
<evidence type="ECO:0000256" key="3">
    <source>
        <dbReference type="ARBA" id="ARBA00023239"/>
    </source>
</evidence>
<dbReference type="Gene3D" id="1.50.10.100">
    <property type="entry name" value="Chondroitin AC/alginate lyase"/>
    <property type="match status" value="1"/>
</dbReference>
<accession>A0A927F549</accession>
<dbReference type="EMBL" id="JACYFG010000006">
    <property type="protein sequence ID" value="MBD5778553.1"/>
    <property type="molecule type" value="Genomic_DNA"/>
</dbReference>
<evidence type="ECO:0000313" key="11">
    <source>
        <dbReference type="Proteomes" id="UP000622317"/>
    </source>
</evidence>
<dbReference type="InterPro" id="IPR008929">
    <property type="entry name" value="Chondroitin_lyas"/>
</dbReference>
<dbReference type="Gene3D" id="2.60.220.10">
    <property type="entry name" value="Polysaccharide lyase family 8-like, C-terminal"/>
    <property type="match status" value="1"/>
</dbReference>
<feature type="domain" description="Polysaccharide lyase family 8 C-terminal" evidence="8">
    <location>
        <begin position="798"/>
        <end position="866"/>
    </location>
</feature>